<evidence type="ECO:0000313" key="2">
    <source>
        <dbReference type="EMBL" id="MBU3077975.1"/>
    </source>
</evidence>
<keyword evidence="1" id="KW-0812">Transmembrane</keyword>
<keyword evidence="1" id="KW-1133">Transmembrane helix</keyword>
<accession>A0ABS6BI42</accession>
<feature type="transmembrane region" description="Helical" evidence="1">
    <location>
        <begin position="130"/>
        <end position="149"/>
    </location>
</feature>
<feature type="transmembrane region" description="Helical" evidence="1">
    <location>
        <begin position="155"/>
        <end position="181"/>
    </location>
</feature>
<name>A0ABS6BI42_9SPHN</name>
<gene>
    <name evidence="2" type="ORF">KOF26_08870</name>
</gene>
<keyword evidence="1" id="KW-0472">Membrane</keyword>
<evidence type="ECO:0000256" key="1">
    <source>
        <dbReference type="SAM" id="Phobius"/>
    </source>
</evidence>
<proteinExistence type="predicted"/>
<dbReference type="Proteomes" id="UP000776276">
    <property type="component" value="Unassembled WGS sequence"/>
</dbReference>
<evidence type="ECO:0000313" key="3">
    <source>
        <dbReference type="Proteomes" id="UP000776276"/>
    </source>
</evidence>
<keyword evidence="3" id="KW-1185">Reference proteome</keyword>
<dbReference type="EMBL" id="JAHKRT010000004">
    <property type="protein sequence ID" value="MBU3077975.1"/>
    <property type="molecule type" value="Genomic_DNA"/>
</dbReference>
<sequence>MIRLIIGSLLGGLAQFLVGFVFWGTPLGKITFRVASDAQNADVQAALARNLAPIGAGTYYVPWPDTPAGTVMMGKGPVALIHFSPAGAAPMDTGALIAGLVLSILTIFMIGLALHLIAGRVAFFADRLRVLLLFAAATTLYFIVAQPVFNSYMPWGYWIYTALGDFIGLVAGGFVLVRWFLPRPGQPEAPSTLQ</sequence>
<dbReference type="RefSeq" id="WP_216323388.1">
    <property type="nucleotide sequence ID" value="NZ_JAHKRT010000004.1"/>
</dbReference>
<comment type="caution">
    <text evidence="2">The sequence shown here is derived from an EMBL/GenBank/DDBJ whole genome shotgun (WGS) entry which is preliminary data.</text>
</comment>
<organism evidence="2 3">
    <name type="scientific">Sphingomonas quercus</name>
    <dbReference type="NCBI Taxonomy" id="2842451"/>
    <lineage>
        <taxon>Bacteria</taxon>
        <taxon>Pseudomonadati</taxon>
        <taxon>Pseudomonadota</taxon>
        <taxon>Alphaproteobacteria</taxon>
        <taxon>Sphingomonadales</taxon>
        <taxon>Sphingomonadaceae</taxon>
        <taxon>Sphingomonas</taxon>
    </lineage>
</organism>
<feature type="transmembrane region" description="Helical" evidence="1">
    <location>
        <begin position="95"/>
        <end position="118"/>
    </location>
</feature>
<reference evidence="2 3" key="1">
    <citation type="submission" date="2021-06" db="EMBL/GenBank/DDBJ databases">
        <title>Sphingomonas sp. XMGL2, whole genome shotgun sequencing project.</title>
        <authorList>
            <person name="Zhao G."/>
            <person name="Shen L."/>
        </authorList>
    </citation>
    <scope>NUCLEOTIDE SEQUENCE [LARGE SCALE GENOMIC DNA]</scope>
    <source>
        <strain evidence="2 3">XMGL2</strain>
    </source>
</reference>
<protein>
    <submittedName>
        <fullName evidence="2">Uncharacterized protein</fullName>
    </submittedName>
</protein>